<dbReference type="EMBL" id="RDQH01000332">
    <property type="protein sequence ID" value="RXH95954.1"/>
    <property type="molecule type" value="Genomic_DNA"/>
</dbReference>
<dbReference type="PANTHER" id="PTHR47150">
    <property type="entry name" value="OS12G0169200 PROTEIN"/>
    <property type="match status" value="1"/>
</dbReference>
<dbReference type="InterPro" id="IPR006912">
    <property type="entry name" value="Harbinger_derived_prot"/>
</dbReference>
<comment type="caution">
    <text evidence="1">The sequence shown here is derived from an EMBL/GenBank/DDBJ whole genome shotgun (WGS) entry which is preliminary data.</text>
</comment>
<keyword evidence="2" id="KW-1185">Reference proteome</keyword>
<dbReference type="AlphaFoldDB" id="A0A498JQ19"/>
<protein>
    <submittedName>
        <fullName evidence="1">Uncharacterized protein</fullName>
    </submittedName>
</protein>
<dbReference type="STRING" id="3750.A0A498JQ19"/>
<name>A0A498JQ19_MALDO</name>
<dbReference type="PANTHER" id="PTHR47150:SF5">
    <property type="entry name" value="OS07G0546750 PROTEIN"/>
    <property type="match status" value="1"/>
</dbReference>
<evidence type="ECO:0000313" key="2">
    <source>
        <dbReference type="Proteomes" id="UP000290289"/>
    </source>
</evidence>
<evidence type="ECO:0000313" key="1">
    <source>
        <dbReference type="EMBL" id="RXH95954.1"/>
    </source>
</evidence>
<proteinExistence type="predicted"/>
<sequence>MMHANLMNNYFNPNSVYTEEDFKHRFQMRCHAFERLLRDVQHINPYFRQKWDRAGRPDEYLCEPNQEDMNRLLCKAENCGFPGIIGSLDCMHWDWKNCPTGWQ</sequence>
<dbReference type="Proteomes" id="UP000290289">
    <property type="component" value="Chromosome 6"/>
</dbReference>
<organism evidence="1 2">
    <name type="scientific">Malus domestica</name>
    <name type="common">Apple</name>
    <name type="synonym">Pyrus malus</name>
    <dbReference type="NCBI Taxonomy" id="3750"/>
    <lineage>
        <taxon>Eukaryota</taxon>
        <taxon>Viridiplantae</taxon>
        <taxon>Streptophyta</taxon>
        <taxon>Embryophyta</taxon>
        <taxon>Tracheophyta</taxon>
        <taxon>Spermatophyta</taxon>
        <taxon>Magnoliopsida</taxon>
        <taxon>eudicotyledons</taxon>
        <taxon>Gunneridae</taxon>
        <taxon>Pentapetalae</taxon>
        <taxon>rosids</taxon>
        <taxon>fabids</taxon>
        <taxon>Rosales</taxon>
        <taxon>Rosaceae</taxon>
        <taxon>Amygdaloideae</taxon>
        <taxon>Maleae</taxon>
        <taxon>Malus</taxon>
    </lineage>
</organism>
<reference evidence="1 2" key="1">
    <citation type="submission" date="2018-10" db="EMBL/GenBank/DDBJ databases">
        <title>A high-quality apple genome assembly.</title>
        <authorList>
            <person name="Hu J."/>
        </authorList>
    </citation>
    <scope>NUCLEOTIDE SEQUENCE [LARGE SCALE GENOMIC DNA]</scope>
    <source>
        <strain evidence="2">cv. HFTH1</strain>
        <tissue evidence="1">Young leaf</tissue>
    </source>
</reference>
<gene>
    <name evidence="1" type="ORF">DVH24_008454</name>
</gene>
<dbReference type="Pfam" id="PF04827">
    <property type="entry name" value="Plant_tran"/>
    <property type="match status" value="1"/>
</dbReference>
<accession>A0A498JQ19</accession>